<keyword evidence="2" id="KW-0472">Membrane</keyword>
<name>A0A674HUK1_TAEGU</name>
<evidence type="ECO:0000256" key="2">
    <source>
        <dbReference type="SAM" id="Phobius"/>
    </source>
</evidence>
<feature type="transmembrane region" description="Helical" evidence="2">
    <location>
        <begin position="262"/>
        <end position="282"/>
    </location>
</feature>
<dbReference type="Gene3D" id="3.40.800.20">
    <property type="entry name" value="Histone deacetylase domain"/>
    <property type="match status" value="1"/>
</dbReference>
<keyword evidence="4" id="KW-1185">Reference proteome</keyword>
<feature type="transmembrane region" description="Helical" evidence="2">
    <location>
        <begin position="164"/>
        <end position="185"/>
    </location>
</feature>
<evidence type="ECO:0000256" key="1">
    <source>
        <dbReference type="SAM" id="MobiDB-lite"/>
    </source>
</evidence>
<dbReference type="SUPFAM" id="SSF52768">
    <property type="entry name" value="Arginase/deacetylase"/>
    <property type="match status" value="1"/>
</dbReference>
<sequence length="399" mass="41815">MSPFPPSVARPVTRSCCWCTAPRLWHSWSPPTAPARDFGVPAGPWGRRWRCWRRFWGGPCATGWPCSAPRTPRPPPQPAAVAARVAQKRLGVQRVLIVDWNSRPGRDLPQIFLEDPSVLYFGAQRGLEPPPSAGRGPGRGFSVELRWEQAAVTDGDHAAAAFNLLLPIGLQVGVGLGFGFGVWGLGLGSPGGFGVWGLGFGFGVWGLGFGFGVWGVGFGFGVWGLGLGFGVRGLGLGFGVWVWGLGLGDLGFGFGVGGFGDWGLGFGFGVWGLGLGFGFGVWGHKGGLGSLWVWGPCGFGVPVRFWGPCGGLGSLCGFGVPVRFWGPCGFGVPVRVWGPCGFGVPVGLGSHPLTPFCPPSSSPSSSWSRPRWRIWGAAPPPPRSLSSPISSPLWPGGGS</sequence>
<feature type="compositionally biased region" description="Low complexity" evidence="1">
    <location>
        <begin position="384"/>
        <end position="399"/>
    </location>
</feature>
<evidence type="ECO:0000313" key="4">
    <source>
        <dbReference type="Proteomes" id="UP000007754"/>
    </source>
</evidence>
<reference evidence="3" key="1">
    <citation type="submission" date="2025-08" db="UniProtKB">
        <authorList>
            <consortium name="Ensembl"/>
        </authorList>
    </citation>
    <scope>IDENTIFICATION</scope>
</reference>
<feature type="transmembrane region" description="Helical" evidence="2">
    <location>
        <begin position="234"/>
        <end position="256"/>
    </location>
</feature>
<evidence type="ECO:0000313" key="3">
    <source>
        <dbReference type="Ensembl" id="ENSTGUP00000038229.1"/>
    </source>
</evidence>
<dbReference type="Proteomes" id="UP000007754">
    <property type="component" value="Unplaced"/>
</dbReference>
<protein>
    <submittedName>
        <fullName evidence="3">Uncharacterized protein</fullName>
    </submittedName>
</protein>
<dbReference type="InterPro" id="IPR023696">
    <property type="entry name" value="Ureohydrolase_dom_sf"/>
</dbReference>
<organism evidence="3 4">
    <name type="scientific">Taeniopygia guttata</name>
    <name type="common">Zebra finch</name>
    <name type="synonym">Poephila guttata</name>
    <dbReference type="NCBI Taxonomy" id="59729"/>
    <lineage>
        <taxon>Eukaryota</taxon>
        <taxon>Metazoa</taxon>
        <taxon>Chordata</taxon>
        <taxon>Craniata</taxon>
        <taxon>Vertebrata</taxon>
        <taxon>Euteleostomi</taxon>
        <taxon>Archelosauria</taxon>
        <taxon>Archosauria</taxon>
        <taxon>Dinosauria</taxon>
        <taxon>Saurischia</taxon>
        <taxon>Theropoda</taxon>
        <taxon>Coelurosauria</taxon>
        <taxon>Aves</taxon>
        <taxon>Neognathae</taxon>
        <taxon>Neoaves</taxon>
        <taxon>Telluraves</taxon>
        <taxon>Australaves</taxon>
        <taxon>Passeriformes</taxon>
        <taxon>Passeroidea</taxon>
        <taxon>Estrildidae</taxon>
        <taxon>Estrildinae</taxon>
        <taxon>Taeniopygia</taxon>
    </lineage>
</organism>
<dbReference type="Ensembl" id="ENSTGUT00000030226.1">
    <property type="protein sequence ID" value="ENSTGUP00000038229.1"/>
    <property type="gene ID" value="ENSTGUG00000028864.1"/>
</dbReference>
<feature type="region of interest" description="Disordered" evidence="1">
    <location>
        <begin position="377"/>
        <end position="399"/>
    </location>
</feature>
<reference evidence="3" key="2">
    <citation type="submission" date="2025-09" db="UniProtKB">
        <authorList>
            <consortium name="Ensembl"/>
        </authorList>
    </citation>
    <scope>IDENTIFICATION</scope>
</reference>
<keyword evidence="2" id="KW-0812">Transmembrane</keyword>
<dbReference type="AlphaFoldDB" id="A0A674HUK1"/>
<keyword evidence="2" id="KW-1133">Transmembrane helix</keyword>
<proteinExistence type="predicted"/>
<dbReference type="InterPro" id="IPR037138">
    <property type="entry name" value="His_deacetylse_dom_sf"/>
</dbReference>
<feature type="transmembrane region" description="Helical" evidence="2">
    <location>
        <begin position="205"/>
        <end position="227"/>
    </location>
</feature>
<accession>A0A674HUK1</accession>